<name>A0ABV8SDU0_9BACL</name>
<evidence type="ECO:0000256" key="1">
    <source>
        <dbReference type="SAM" id="SignalP"/>
    </source>
</evidence>
<dbReference type="RefSeq" id="WP_204603841.1">
    <property type="nucleotide sequence ID" value="NZ_JBHSED010000036.1"/>
</dbReference>
<sequence length="246" mass="27184">MQEIRKRIFILLLAASLVFPMLSKPALAEEQVIINEMPDPDLADVQAAKEAVENADYPAANQEEHGTEAAAKSYVEERVKQAVNNDAIDLSIHVDAYTAPKAGDADFPDGTDGQVAFTVTLTKGAQVQSAARQTLGIKATPYSGVSNREILNRAMSRLAGEHPTMDVPLGTTLTELNVMVKSYFNDLLRDIDLDYLSISLKPADIEGQLTVEVYIEKGNYTWDETVVNLPINEEHLTRTWLRSRPR</sequence>
<dbReference type="Proteomes" id="UP001595755">
    <property type="component" value="Unassembled WGS sequence"/>
</dbReference>
<evidence type="ECO:0000313" key="2">
    <source>
        <dbReference type="EMBL" id="MFC4305205.1"/>
    </source>
</evidence>
<feature type="signal peptide" evidence="1">
    <location>
        <begin position="1"/>
        <end position="28"/>
    </location>
</feature>
<feature type="chain" id="PRO_5046280401" evidence="1">
    <location>
        <begin position="29"/>
        <end position="246"/>
    </location>
</feature>
<accession>A0ABV8SDU0</accession>
<organism evidence="2 3">
    <name type="scientific">Cohnella boryungensis</name>
    <dbReference type="NCBI Taxonomy" id="768479"/>
    <lineage>
        <taxon>Bacteria</taxon>
        <taxon>Bacillati</taxon>
        <taxon>Bacillota</taxon>
        <taxon>Bacilli</taxon>
        <taxon>Bacillales</taxon>
        <taxon>Paenibacillaceae</taxon>
        <taxon>Cohnella</taxon>
    </lineage>
</organism>
<proteinExistence type="predicted"/>
<protein>
    <submittedName>
        <fullName evidence="2">Uncharacterized protein</fullName>
    </submittedName>
</protein>
<dbReference type="EMBL" id="JBHSED010000036">
    <property type="protein sequence ID" value="MFC4305205.1"/>
    <property type="molecule type" value="Genomic_DNA"/>
</dbReference>
<reference evidence="3" key="1">
    <citation type="journal article" date="2019" name="Int. J. Syst. Evol. Microbiol.">
        <title>The Global Catalogue of Microorganisms (GCM) 10K type strain sequencing project: providing services to taxonomists for standard genome sequencing and annotation.</title>
        <authorList>
            <consortium name="The Broad Institute Genomics Platform"/>
            <consortium name="The Broad Institute Genome Sequencing Center for Infectious Disease"/>
            <person name="Wu L."/>
            <person name="Ma J."/>
        </authorList>
    </citation>
    <scope>NUCLEOTIDE SEQUENCE [LARGE SCALE GENOMIC DNA]</scope>
    <source>
        <strain evidence="3">CGMCC 4.1641</strain>
    </source>
</reference>
<gene>
    <name evidence="2" type="ORF">ACFO1S_17370</name>
</gene>
<evidence type="ECO:0000313" key="3">
    <source>
        <dbReference type="Proteomes" id="UP001595755"/>
    </source>
</evidence>
<comment type="caution">
    <text evidence="2">The sequence shown here is derived from an EMBL/GenBank/DDBJ whole genome shotgun (WGS) entry which is preliminary data.</text>
</comment>
<keyword evidence="1" id="KW-0732">Signal</keyword>
<keyword evidence="3" id="KW-1185">Reference proteome</keyword>